<dbReference type="Proteomes" id="UP001175226">
    <property type="component" value="Unassembled WGS sequence"/>
</dbReference>
<dbReference type="AlphaFoldDB" id="A0AA39JNI5"/>
<sequence length="98" mass="10750">MQNELFYATSACWLLTTISGALSVYISCVSTSVLTSSVQVPSKSLNQMFLPQHCTKMGKHCGQGLVWASRVYWPTAGAKITTARFNTLNPLLLLESSY</sequence>
<accession>A0AA39JNI5</accession>
<protein>
    <submittedName>
        <fullName evidence="1">Uncharacterized protein</fullName>
    </submittedName>
</protein>
<reference evidence="1" key="1">
    <citation type="submission" date="2023-06" db="EMBL/GenBank/DDBJ databases">
        <authorList>
            <consortium name="Lawrence Berkeley National Laboratory"/>
            <person name="Ahrendt S."/>
            <person name="Sahu N."/>
            <person name="Indic B."/>
            <person name="Wong-Bajracharya J."/>
            <person name="Merenyi Z."/>
            <person name="Ke H.-M."/>
            <person name="Monk M."/>
            <person name="Kocsube S."/>
            <person name="Drula E."/>
            <person name="Lipzen A."/>
            <person name="Balint B."/>
            <person name="Henrissat B."/>
            <person name="Andreopoulos B."/>
            <person name="Martin F.M."/>
            <person name="Harder C.B."/>
            <person name="Rigling D."/>
            <person name="Ford K.L."/>
            <person name="Foster G.D."/>
            <person name="Pangilinan J."/>
            <person name="Papanicolaou A."/>
            <person name="Barry K."/>
            <person name="LaButti K."/>
            <person name="Viragh M."/>
            <person name="Koriabine M."/>
            <person name="Yan M."/>
            <person name="Riley R."/>
            <person name="Champramary S."/>
            <person name="Plett K.L."/>
            <person name="Tsai I.J."/>
            <person name="Slot J."/>
            <person name="Sipos G."/>
            <person name="Plett J."/>
            <person name="Nagy L.G."/>
            <person name="Grigoriev I.V."/>
        </authorList>
    </citation>
    <scope>NUCLEOTIDE SEQUENCE</scope>
    <source>
        <strain evidence="1">FPL87.14</strain>
    </source>
</reference>
<comment type="caution">
    <text evidence="1">The sequence shown here is derived from an EMBL/GenBank/DDBJ whole genome shotgun (WGS) entry which is preliminary data.</text>
</comment>
<organism evidence="1 2">
    <name type="scientific">Armillaria borealis</name>
    <dbReference type="NCBI Taxonomy" id="47425"/>
    <lineage>
        <taxon>Eukaryota</taxon>
        <taxon>Fungi</taxon>
        <taxon>Dikarya</taxon>
        <taxon>Basidiomycota</taxon>
        <taxon>Agaricomycotina</taxon>
        <taxon>Agaricomycetes</taxon>
        <taxon>Agaricomycetidae</taxon>
        <taxon>Agaricales</taxon>
        <taxon>Marasmiineae</taxon>
        <taxon>Physalacriaceae</taxon>
        <taxon>Armillaria</taxon>
    </lineage>
</organism>
<evidence type="ECO:0000313" key="2">
    <source>
        <dbReference type="Proteomes" id="UP001175226"/>
    </source>
</evidence>
<name>A0AA39JNI5_9AGAR</name>
<gene>
    <name evidence="1" type="ORF">EV421DRAFT_295067</name>
</gene>
<proteinExistence type="predicted"/>
<keyword evidence="2" id="KW-1185">Reference proteome</keyword>
<dbReference type="EMBL" id="JAUEPT010000015">
    <property type="protein sequence ID" value="KAK0445814.1"/>
    <property type="molecule type" value="Genomic_DNA"/>
</dbReference>
<evidence type="ECO:0000313" key="1">
    <source>
        <dbReference type="EMBL" id="KAK0445814.1"/>
    </source>
</evidence>